<dbReference type="GO" id="GO:0140673">
    <property type="term" value="P:transcription elongation-coupled chromatin remodeling"/>
    <property type="evidence" value="ECO:0007669"/>
    <property type="project" value="InterPro"/>
</dbReference>
<dbReference type="InterPro" id="IPR023319">
    <property type="entry name" value="Tex-like_HTH_dom_sf"/>
</dbReference>
<dbReference type="GO" id="GO:0042393">
    <property type="term" value="F:histone binding"/>
    <property type="evidence" value="ECO:0007669"/>
    <property type="project" value="TreeGrafter"/>
</dbReference>
<feature type="compositionally biased region" description="Acidic residues" evidence="1">
    <location>
        <begin position="38"/>
        <end position="51"/>
    </location>
</feature>
<feature type="compositionally biased region" description="Basic residues" evidence="1">
    <location>
        <begin position="127"/>
        <end position="142"/>
    </location>
</feature>
<feature type="compositionally biased region" description="Basic and acidic residues" evidence="1">
    <location>
        <begin position="7"/>
        <end position="19"/>
    </location>
</feature>
<gene>
    <name evidence="4" type="primary">SPT6_2</name>
    <name evidence="4" type="ORF">H4R20_004970</name>
</gene>
<keyword evidence="4" id="KW-0648">Protein biosynthesis</keyword>
<dbReference type="InterPro" id="IPR017072">
    <property type="entry name" value="TF_Spt6"/>
</dbReference>
<dbReference type="InterPro" id="IPR023323">
    <property type="entry name" value="Tex-like_dom_sf"/>
</dbReference>
<accession>A0A9W8HSN2</accession>
<dbReference type="GO" id="GO:0003677">
    <property type="term" value="F:DNA binding"/>
    <property type="evidence" value="ECO:0007669"/>
    <property type="project" value="InterPro"/>
</dbReference>
<dbReference type="PANTHER" id="PTHR10145">
    <property type="entry name" value="TRANSCRIPTION ELONGATION FACTOR SPT6"/>
    <property type="match status" value="1"/>
</dbReference>
<feature type="compositionally biased region" description="Basic and acidic residues" evidence="1">
    <location>
        <begin position="87"/>
        <end position="98"/>
    </location>
</feature>
<dbReference type="GO" id="GO:0031491">
    <property type="term" value="F:nucleosome binding"/>
    <property type="evidence" value="ECO:0007669"/>
    <property type="project" value="TreeGrafter"/>
</dbReference>
<feature type="compositionally biased region" description="Basic and acidic residues" evidence="1">
    <location>
        <begin position="183"/>
        <end position="200"/>
    </location>
</feature>
<dbReference type="Pfam" id="PF14641">
    <property type="entry name" value="HTH_44"/>
    <property type="match status" value="1"/>
</dbReference>
<dbReference type="InterPro" id="IPR028083">
    <property type="entry name" value="Spt6_acidic_N_dom"/>
</dbReference>
<dbReference type="GO" id="GO:0034728">
    <property type="term" value="P:nucleosome organization"/>
    <property type="evidence" value="ECO:0007669"/>
    <property type="project" value="TreeGrafter"/>
</dbReference>
<evidence type="ECO:0000313" key="4">
    <source>
        <dbReference type="EMBL" id="KAJ2798031.1"/>
    </source>
</evidence>
<name>A0A9W8HSN2_9FUNG</name>
<evidence type="ECO:0000256" key="1">
    <source>
        <dbReference type="SAM" id="MobiDB-lite"/>
    </source>
</evidence>
<dbReference type="GO" id="GO:0003746">
    <property type="term" value="F:translation elongation factor activity"/>
    <property type="evidence" value="ECO:0007669"/>
    <property type="project" value="UniProtKB-KW"/>
</dbReference>
<feature type="compositionally biased region" description="Acidic residues" evidence="1">
    <location>
        <begin position="59"/>
        <end position="72"/>
    </location>
</feature>
<protein>
    <submittedName>
        <fullName evidence="4">Transcription elongation factor spt6</fullName>
    </submittedName>
</protein>
<sequence>MSDLGDFDGRGPDLNRAEGSDSDEGSDTFSHKRNRYSDEEDEEDEEDENDDELRREGFVVDDDMDEEEEEDSQEQRRRRRKKKRRRHAEESGMSREDLDALDEEDLALVAENRYGRPASPQEQQKPAPRHKRLIRRGRRGGARRSVDEDMDDARAEPGEGDDDLQAELKDLIDTGTDAEYSGDEARDVGRGAGARRRDEDLGLFDNDDEGEISADDYRAARRAERAMGGRRDKVAGNGARDEYSHEGIGGEGIERSYDDEGLGDADMDAERSAGGPERGGAMASFLAEGLDAIDDETWMELQDIFGNGEEYAFAMEAPTRDQDMYKEKTLADVFEPAELEAKMMTQRDEDIRTTDIPERMQMRATGAESLRPLTEDEIEEETTWVVRQLHAWLTRQEALRARNDSAGGDWDVGGDSTARPEEEAPVLFRHADFINERFLAAVLSVLKLLSQDFYEVPFIAQHRREVFVTPEENAEDGGALHGEEPPTREWLSIDDLWKLYDFDLQFRGLLSSRRYLQNMIRRLKGEGLDNNSSDEDSGNGGNVISAEEEAYANEMIASASCVEDITDVTEWLQTQHSQTIRSWSHGRSGLKRARTLGLLEQSRREGTDRFVERVGISARHVGDNIQNPGRHMVRDPPEEPLDAARDLVGVHFASPDIALKAAKAMYAQQLALDPQIRRFVRTYCDEHACVVVRPTDRGFSEITHEEHPAFAFKFLKQKPVAEFVNSAQYIEINKAVEEGLVRMQFSLSSEYLFDSRNFGHDDRVLEEDRQRTASILVDQLEAHVTSTAAADSAWNVLRREALSTAVSEYVLPQMWREIGQRLQQQAFDYVADMCRRAMERRIDVQAA</sequence>
<feature type="domain" description="Helix-turn-helix DNA-binding" evidence="3">
    <location>
        <begin position="372"/>
        <end position="524"/>
    </location>
</feature>
<feature type="region of interest" description="Disordered" evidence="1">
    <location>
        <begin position="1"/>
        <end position="210"/>
    </location>
</feature>
<dbReference type="Pfam" id="PF14632">
    <property type="entry name" value="SPT6_acidic"/>
    <property type="match status" value="1"/>
</dbReference>
<evidence type="ECO:0000259" key="2">
    <source>
        <dbReference type="Pfam" id="PF14632"/>
    </source>
</evidence>
<feature type="compositionally biased region" description="Acidic residues" evidence="1">
    <location>
        <begin position="201"/>
        <end position="210"/>
    </location>
</feature>
<dbReference type="InterPro" id="IPR018247">
    <property type="entry name" value="EF_Hand_1_Ca_BS"/>
</dbReference>
<proteinExistence type="predicted"/>
<feature type="compositionally biased region" description="Basic residues" evidence="1">
    <location>
        <begin position="76"/>
        <end position="86"/>
    </location>
</feature>
<dbReference type="EMBL" id="JANBUO010001494">
    <property type="protein sequence ID" value="KAJ2798031.1"/>
    <property type="molecule type" value="Genomic_DNA"/>
</dbReference>
<comment type="caution">
    <text evidence="4">The sequence shown here is derived from an EMBL/GenBank/DDBJ whole genome shotgun (WGS) entry which is preliminary data.</text>
</comment>
<feature type="compositionally biased region" description="Basic and acidic residues" evidence="1">
    <location>
        <begin position="144"/>
        <end position="157"/>
    </location>
</feature>
<reference evidence="4" key="1">
    <citation type="submission" date="2022-07" db="EMBL/GenBank/DDBJ databases">
        <title>Phylogenomic reconstructions and comparative analyses of Kickxellomycotina fungi.</title>
        <authorList>
            <person name="Reynolds N.K."/>
            <person name="Stajich J.E."/>
            <person name="Barry K."/>
            <person name="Grigoriev I.V."/>
            <person name="Crous P."/>
            <person name="Smith M.E."/>
        </authorList>
    </citation>
    <scope>NUCLEOTIDE SEQUENCE</scope>
    <source>
        <strain evidence="4">NRRL 1565</strain>
    </source>
</reference>
<evidence type="ECO:0000313" key="5">
    <source>
        <dbReference type="Proteomes" id="UP001140094"/>
    </source>
</evidence>
<dbReference type="Gene3D" id="1.10.10.650">
    <property type="entry name" value="RuvA domain 2-like"/>
    <property type="match status" value="1"/>
</dbReference>
<organism evidence="4 5">
    <name type="scientific">Coemansia guatemalensis</name>
    <dbReference type="NCBI Taxonomy" id="2761395"/>
    <lineage>
        <taxon>Eukaryota</taxon>
        <taxon>Fungi</taxon>
        <taxon>Fungi incertae sedis</taxon>
        <taxon>Zoopagomycota</taxon>
        <taxon>Kickxellomycotina</taxon>
        <taxon>Kickxellomycetes</taxon>
        <taxon>Kickxellales</taxon>
        <taxon>Kickxellaceae</taxon>
        <taxon>Coemansia</taxon>
    </lineage>
</organism>
<dbReference type="Proteomes" id="UP001140094">
    <property type="component" value="Unassembled WGS sequence"/>
</dbReference>
<keyword evidence="4" id="KW-0251">Elongation factor</keyword>
<dbReference type="PROSITE" id="PS00018">
    <property type="entry name" value="EF_HAND_1"/>
    <property type="match status" value="1"/>
</dbReference>
<dbReference type="Gene3D" id="1.10.3500.10">
    <property type="entry name" value="Tex N-terminal region-like"/>
    <property type="match status" value="1"/>
</dbReference>
<dbReference type="SUPFAM" id="SSF158832">
    <property type="entry name" value="Tex N-terminal region-like"/>
    <property type="match status" value="1"/>
</dbReference>
<feature type="domain" description="Spt6 acidic N-terminal" evidence="2">
    <location>
        <begin position="38"/>
        <end position="137"/>
    </location>
</feature>
<dbReference type="InterPro" id="IPR028088">
    <property type="entry name" value="Spt6_HTH_DNA-bd_dom"/>
</dbReference>
<feature type="region of interest" description="Disordered" evidence="1">
    <location>
        <begin position="225"/>
        <end position="277"/>
    </location>
</feature>
<dbReference type="OrthoDB" id="995477at2759"/>
<dbReference type="PANTHER" id="PTHR10145:SF6">
    <property type="entry name" value="TRANSCRIPTION ELONGATION FACTOR SPT6"/>
    <property type="match status" value="1"/>
</dbReference>
<feature type="non-terminal residue" evidence="4">
    <location>
        <position position="847"/>
    </location>
</feature>
<evidence type="ECO:0000259" key="3">
    <source>
        <dbReference type="Pfam" id="PF14641"/>
    </source>
</evidence>
<dbReference type="AlphaFoldDB" id="A0A9W8HSN2"/>
<feature type="compositionally biased region" description="Basic and acidic residues" evidence="1">
    <location>
        <begin position="225"/>
        <end position="245"/>
    </location>
</feature>
<dbReference type="GO" id="GO:0008023">
    <property type="term" value="C:transcription elongation factor complex"/>
    <property type="evidence" value="ECO:0007669"/>
    <property type="project" value="TreeGrafter"/>
</dbReference>
<keyword evidence="5" id="KW-1185">Reference proteome</keyword>